<dbReference type="PROSITE" id="PS50994">
    <property type="entry name" value="INTEGRASE"/>
    <property type="match status" value="1"/>
</dbReference>
<reference evidence="2 3" key="1">
    <citation type="journal article" date="2023" name="Hortic Res">
        <title>The complete reference genome for grapevine (Vitis vinifera L.) genetics and breeding.</title>
        <authorList>
            <person name="Shi X."/>
            <person name="Cao S."/>
            <person name="Wang X."/>
            <person name="Huang S."/>
            <person name="Wang Y."/>
            <person name="Liu Z."/>
            <person name="Liu W."/>
            <person name="Leng X."/>
            <person name="Peng Y."/>
            <person name="Wang N."/>
            <person name="Wang Y."/>
            <person name="Ma Z."/>
            <person name="Xu X."/>
            <person name="Zhang F."/>
            <person name="Xue H."/>
            <person name="Zhong H."/>
            <person name="Wang Y."/>
            <person name="Zhang K."/>
            <person name="Velt A."/>
            <person name="Avia K."/>
            <person name="Holtgrawe D."/>
            <person name="Grimplet J."/>
            <person name="Matus J.T."/>
            <person name="Ware D."/>
            <person name="Wu X."/>
            <person name="Wang H."/>
            <person name="Liu C."/>
            <person name="Fang Y."/>
            <person name="Rustenholz C."/>
            <person name="Cheng Z."/>
            <person name="Xiao H."/>
            <person name="Zhou Y."/>
        </authorList>
    </citation>
    <scope>NUCLEOTIDE SEQUENCE [LARGE SCALE GENOMIC DNA]</scope>
    <source>
        <strain evidence="3">cv. Pinot noir / PN40024</strain>
        <tissue evidence="2">Leaf</tissue>
    </source>
</reference>
<dbReference type="Proteomes" id="UP001227230">
    <property type="component" value="Chromosome 9"/>
</dbReference>
<gene>
    <name evidence="2" type="ORF">VitviT2T_013881</name>
</gene>
<protein>
    <recommendedName>
        <fullName evidence="1">Integrase catalytic domain-containing protein</fullName>
    </recommendedName>
</protein>
<feature type="domain" description="Integrase catalytic" evidence="1">
    <location>
        <begin position="86"/>
        <end position="180"/>
    </location>
</feature>
<organism evidence="2 3">
    <name type="scientific">Vitis vinifera</name>
    <name type="common">Grape</name>
    <dbReference type="NCBI Taxonomy" id="29760"/>
    <lineage>
        <taxon>Eukaryota</taxon>
        <taxon>Viridiplantae</taxon>
        <taxon>Streptophyta</taxon>
        <taxon>Embryophyta</taxon>
        <taxon>Tracheophyta</taxon>
        <taxon>Spermatophyta</taxon>
        <taxon>Magnoliopsida</taxon>
        <taxon>eudicotyledons</taxon>
        <taxon>Gunneridae</taxon>
        <taxon>Pentapetalae</taxon>
        <taxon>rosids</taxon>
        <taxon>Vitales</taxon>
        <taxon>Vitaceae</taxon>
        <taxon>Viteae</taxon>
        <taxon>Vitis</taxon>
    </lineage>
</organism>
<keyword evidence="3" id="KW-1185">Reference proteome</keyword>
<dbReference type="Pfam" id="PF00665">
    <property type="entry name" value="rve"/>
    <property type="match status" value="1"/>
</dbReference>
<dbReference type="PANTHER" id="PTHR42648:SF28">
    <property type="entry name" value="TRANSPOSON-ENCODED PROTEIN WITH RIBONUCLEASE H-LIKE AND RETROVIRUS ZINC FINGER-LIKE DOMAINS"/>
    <property type="match status" value="1"/>
</dbReference>
<sequence length="180" mass="20628">MVVAKGKKCSSLYLMQVRVIDSSINVVDDDSTVELWHNRLGHMSEKGLMILAKKNLLFGIKKGSLKRCAHCLVGKQTRVAFKTHRHTRKPGMLDLVYSDVCGPMKTKTLGGSLYFVTFINDHSRKIWVYTLKTKDQVLKVFKQIHAFVERQFGEKLKCIWTDNGGEYSSPFDEYCRQHGI</sequence>
<dbReference type="InterPro" id="IPR025724">
    <property type="entry name" value="GAG-pre-integrase_dom"/>
</dbReference>
<dbReference type="InterPro" id="IPR036397">
    <property type="entry name" value="RNaseH_sf"/>
</dbReference>
<dbReference type="InterPro" id="IPR001584">
    <property type="entry name" value="Integrase_cat-core"/>
</dbReference>
<dbReference type="PANTHER" id="PTHR42648">
    <property type="entry name" value="TRANSPOSASE, PUTATIVE-RELATED"/>
    <property type="match status" value="1"/>
</dbReference>
<dbReference type="Gene3D" id="3.30.420.10">
    <property type="entry name" value="Ribonuclease H-like superfamily/Ribonuclease H"/>
    <property type="match status" value="1"/>
</dbReference>
<name>A0ABY9CJ12_VITVI</name>
<evidence type="ECO:0000259" key="1">
    <source>
        <dbReference type="PROSITE" id="PS50994"/>
    </source>
</evidence>
<dbReference type="EMBL" id="CP126656">
    <property type="protein sequence ID" value="WJZ95087.1"/>
    <property type="molecule type" value="Genomic_DNA"/>
</dbReference>
<evidence type="ECO:0000313" key="2">
    <source>
        <dbReference type="EMBL" id="WJZ95087.1"/>
    </source>
</evidence>
<dbReference type="Pfam" id="PF13976">
    <property type="entry name" value="gag_pre-integrs"/>
    <property type="match status" value="1"/>
</dbReference>
<evidence type="ECO:0000313" key="3">
    <source>
        <dbReference type="Proteomes" id="UP001227230"/>
    </source>
</evidence>
<dbReference type="InterPro" id="IPR012337">
    <property type="entry name" value="RNaseH-like_sf"/>
</dbReference>
<accession>A0ABY9CJ12</accession>
<proteinExistence type="predicted"/>
<dbReference type="InterPro" id="IPR039537">
    <property type="entry name" value="Retrotran_Ty1/copia-like"/>
</dbReference>
<dbReference type="SUPFAM" id="SSF53098">
    <property type="entry name" value="Ribonuclease H-like"/>
    <property type="match status" value="1"/>
</dbReference>